<keyword evidence="4" id="KW-0378">Hydrolase</keyword>
<proteinExistence type="predicted"/>
<evidence type="ECO:0000256" key="2">
    <source>
        <dbReference type="ARBA" id="ARBA00023136"/>
    </source>
</evidence>
<evidence type="ECO:0000259" key="3">
    <source>
        <dbReference type="Pfam" id="PF00144"/>
    </source>
</evidence>
<comment type="subcellular location">
    <subcellularLocation>
        <location evidence="1">Membrane</location>
    </subcellularLocation>
</comment>
<dbReference type="GO" id="GO:0016787">
    <property type="term" value="F:hydrolase activity"/>
    <property type="evidence" value="ECO:0007669"/>
    <property type="project" value="UniProtKB-KW"/>
</dbReference>
<dbReference type="RefSeq" id="WP_331848867.1">
    <property type="nucleotide sequence ID" value="NZ_JAZHPZ010000017.1"/>
</dbReference>
<dbReference type="Gene3D" id="3.40.710.10">
    <property type="entry name" value="DD-peptidase/beta-lactamase superfamily"/>
    <property type="match status" value="1"/>
</dbReference>
<organism evidence="4 5">
    <name type="scientific">Paenibacillus haidiansis</name>
    <dbReference type="NCBI Taxonomy" id="1574488"/>
    <lineage>
        <taxon>Bacteria</taxon>
        <taxon>Bacillati</taxon>
        <taxon>Bacillota</taxon>
        <taxon>Bacilli</taxon>
        <taxon>Bacillales</taxon>
        <taxon>Paenibacillaceae</taxon>
        <taxon>Paenibacillus</taxon>
    </lineage>
</organism>
<comment type="caution">
    <text evidence="4">The sequence shown here is derived from an EMBL/GenBank/DDBJ whole genome shotgun (WGS) entry which is preliminary data.</text>
</comment>
<dbReference type="Proteomes" id="UP001306950">
    <property type="component" value="Unassembled WGS sequence"/>
</dbReference>
<dbReference type="EMBL" id="JAZHPZ010000017">
    <property type="protein sequence ID" value="MEF2968694.1"/>
    <property type="molecule type" value="Genomic_DNA"/>
</dbReference>
<dbReference type="EC" id="3.1.1.103" evidence="4"/>
<evidence type="ECO:0000313" key="4">
    <source>
        <dbReference type="EMBL" id="MEF2968694.1"/>
    </source>
</evidence>
<dbReference type="InterPro" id="IPR050491">
    <property type="entry name" value="AmpC-like"/>
</dbReference>
<reference evidence="4 5" key="1">
    <citation type="submission" date="2024-02" db="EMBL/GenBank/DDBJ databases">
        <title>A nitrogen-fixing paenibacillus bacterium.</title>
        <authorList>
            <person name="Zhang W.L."/>
            <person name="Chen S.F."/>
        </authorList>
    </citation>
    <scope>NUCLEOTIDE SEQUENCE [LARGE SCALE GENOMIC DNA]</scope>
    <source>
        <strain evidence="4 5">M1</strain>
    </source>
</reference>
<sequence>MEKFKSKRFVLGSAIHKCVIALASVLIWHLILPNLVDAEASERIQEIESFVKQQQERSKIPGLSVLIVEKGETVYQKGYGYSNAKTKEPVTPETLFEIGSASKAFTGLAVLKLEEEGMLKRTEDVRKYIPWLELQYQGETQTITLDQLMHHTSGIASTTIAQIPESQADNALQLTVGTLLNQPLDRKPGTSFEYATINYDVLGYVIETVTKQSFEQYVKQRILDPIGMEDTFVGLNQLQPKQTATGYKIGFMREQAYIPPIYRGNVPAGYIISNSNDIAKWLKLQLGSVSNSKIDKRLIQESHYPDLTVEPFDQDTYYAAG</sequence>
<dbReference type="SUPFAM" id="SSF56601">
    <property type="entry name" value="beta-lactamase/transpeptidase-like"/>
    <property type="match status" value="1"/>
</dbReference>
<evidence type="ECO:0000313" key="5">
    <source>
        <dbReference type="Proteomes" id="UP001306950"/>
    </source>
</evidence>
<gene>
    <name evidence="4" type="ORF">V3851_23105</name>
</gene>
<dbReference type="InterPro" id="IPR001466">
    <property type="entry name" value="Beta-lactam-related"/>
</dbReference>
<dbReference type="PANTHER" id="PTHR46825">
    <property type="entry name" value="D-ALANYL-D-ALANINE-CARBOXYPEPTIDASE/ENDOPEPTIDASE AMPH"/>
    <property type="match status" value="1"/>
</dbReference>
<dbReference type="Pfam" id="PF00144">
    <property type="entry name" value="Beta-lactamase"/>
    <property type="match status" value="1"/>
</dbReference>
<keyword evidence="2" id="KW-0472">Membrane</keyword>
<feature type="domain" description="Beta-lactamase-related" evidence="3">
    <location>
        <begin position="48"/>
        <end position="314"/>
    </location>
</feature>
<accession>A0ABU7VY59</accession>
<dbReference type="InterPro" id="IPR012338">
    <property type="entry name" value="Beta-lactam/transpept-like"/>
</dbReference>
<dbReference type="PANTHER" id="PTHR46825:SF11">
    <property type="entry name" value="PENICILLIN-BINDING PROTEIN 4"/>
    <property type="match status" value="1"/>
</dbReference>
<keyword evidence="5" id="KW-1185">Reference proteome</keyword>
<protein>
    <submittedName>
        <fullName evidence="4">Serine hydrolase domain-containing protein</fullName>
        <ecNumber evidence="4">3.1.1.103</ecNumber>
    </submittedName>
</protein>
<evidence type="ECO:0000256" key="1">
    <source>
        <dbReference type="ARBA" id="ARBA00004370"/>
    </source>
</evidence>
<name>A0ABU7VY59_9BACL</name>